<accession>A0A2P2PDD9</accession>
<name>A0A2P2PDD9_RHIMU</name>
<dbReference type="AlphaFoldDB" id="A0A2P2PDD9"/>
<proteinExistence type="predicted"/>
<dbReference type="EMBL" id="GGEC01072268">
    <property type="protein sequence ID" value="MBX52752.1"/>
    <property type="molecule type" value="Transcribed_RNA"/>
</dbReference>
<reference evidence="1" key="1">
    <citation type="submission" date="2018-02" db="EMBL/GenBank/DDBJ databases">
        <title>Rhizophora mucronata_Transcriptome.</title>
        <authorList>
            <person name="Meera S.P."/>
            <person name="Sreeshan A."/>
            <person name="Augustine A."/>
        </authorList>
    </citation>
    <scope>NUCLEOTIDE SEQUENCE</scope>
    <source>
        <tissue evidence="1">Leaf</tissue>
    </source>
</reference>
<evidence type="ECO:0000313" key="1">
    <source>
        <dbReference type="EMBL" id="MBX52752.1"/>
    </source>
</evidence>
<sequence length="36" mass="3855">MAVILFECHLIACKTVCFAVCLSGCLASADPMGHWL</sequence>
<protein>
    <submittedName>
        <fullName evidence="1">Uncharacterized protein</fullName>
    </submittedName>
</protein>
<organism evidence="1">
    <name type="scientific">Rhizophora mucronata</name>
    <name type="common">Asiatic mangrove</name>
    <dbReference type="NCBI Taxonomy" id="61149"/>
    <lineage>
        <taxon>Eukaryota</taxon>
        <taxon>Viridiplantae</taxon>
        <taxon>Streptophyta</taxon>
        <taxon>Embryophyta</taxon>
        <taxon>Tracheophyta</taxon>
        <taxon>Spermatophyta</taxon>
        <taxon>Magnoliopsida</taxon>
        <taxon>eudicotyledons</taxon>
        <taxon>Gunneridae</taxon>
        <taxon>Pentapetalae</taxon>
        <taxon>rosids</taxon>
        <taxon>fabids</taxon>
        <taxon>Malpighiales</taxon>
        <taxon>Rhizophoraceae</taxon>
        <taxon>Rhizophora</taxon>
    </lineage>
</organism>